<accession>A0A2I0VFF5</accession>
<reference evidence="1 2" key="2">
    <citation type="journal article" date="2017" name="Nature">
        <title>The Apostasia genome and the evolution of orchids.</title>
        <authorList>
            <person name="Zhang G.Q."/>
            <person name="Liu K.W."/>
            <person name="Li Z."/>
            <person name="Lohaus R."/>
            <person name="Hsiao Y.Y."/>
            <person name="Niu S.C."/>
            <person name="Wang J.Y."/>
            <person name="Lin Y.C."/>
            <person name="Xu Q."/>
            <person name="Chen L.J."/>
            <person name="Yoshida K."/>
            <person name="Fujiwara S."/>
            <person name="Wang Z.W."/>
            <person name="Zhang Y.Q."/>
            <person name="Mitsuda N."/>
            <person name="Wang M."/>
            <person name="Liu G.H."/>
            <person name="Pecoraro L."/>
            <person name="Huang H.X."/>
            <person name="Xiao X.J."/>
            <person name="Lin M."/>
            <person name="Wu X.Y."/>
            <person name="Wu W.L."/>
            <person name="Chen Y.Y."/>
            <person name="Chang S.B."/>
            <person name="Sakamoto S."/>
            <person name="Ohme-Takagi M."/>
            <person name="Yagi M."/>
            <person name="Zeng S.J."/>
            <person name="Shen C.Y."/>
            <person name="Yeh C.M."/>
            <person name="Luo Y.B."/>
            <person name="Tsai W.C."/>
            <person name="Van de Peer Y."/>
            <person name="Liu Z.J."/>
        </authorList>
    </citation>
    <scope>NUCLEOTIDE SEQUENCE [LARGE SCALE GENOMIC DNA]</scope>
    <source>
        <tissue evidence="1">The whole plant</tissue>
    </source>
</reference>
<evidence type="ECO:0000313" key="2">
    <source>
        <dbReference type="Proteomes" id="UP000233837"/>
    </source>
</evidence>
<reference evidence="1 2" key="1">
    <citation type="journal article" date="2016" name="Sci. Rep.">
        <title>The Dendrobium catenatum Lindl. genome sequence provides insights into polysaccharide synthase, floral development and adaptive evolution.</title>
        <authorList>
            <person name="Zhang G.Q."/>
            <person name="Xu Q."/>
            <person name="Bian C."/>
            <person name="Tsai W.C."/>
            <person name="Yeh C.M."/>
            <person name="Liu K.W."/>
            <person name="Yoshida K."/>
            <person name="Zhang L.S."/>
            <person name="Chang S.B."/>
            <person name="Chen F."/>
            <person name="Shi Y."/>
            <person name="Su Y.Y."/>
            <person name="Zhang Y.Q."/>
            <person name="Chen L.J."/>
            <person name="Yin Y."/>
            <person name="Lin M."/>
            <person name="Huang H."/>
            <person name="Deng H."/>
            <person name="Wang Z.W."/>
            <person name="Zhu S.L."/>
            <person name="Zhao X."/>
            <person name="Deng C."/>
            <person name="Niu S.C."/>
            <person name="Huang J."/>
            <person name="Wang M."/>
            <person name="Liu G.H."/>
            <person name="Yang H.J."/>
            <person name="Xiao X.J."/>
            <person name="Hsiao Y.Y."/>
            <person name="Wu W.L."/>
            <person name="Chen Y.Y."/>
            <person name="Mitsuda N."/>
            <person name="Ohme-Takagi M."/>
            <person name="Luo Y.B."/>
            <person name="Van de Peer Y."/>
            <person name="Liu Z.J."/>
        </authorList>
    </citation>
    <scope>NUCLEOTIDE SEQUENCE [LARGE SCALE GENOMIC DNA]</scope>
    <source>
        <tissue evidence="1">The whole plant</tissue>
    </source>
</reference>
<proteinExistence type="predicted"/>
<sequence length="326" mass="35795">MDRSRPKITFSSFSFNFLSHGLYLSSKRSQTIIYDCRSSRTKCNHPETICPLDEFRPDEIVVVPERVSLWRNFVRTNPTSSWDESPSCNARISLNPAGHNSGFQTGGPARVYLLTQAYPSHVLLKKATEAIGRHRKGARASIQLFADNPTFTVDVLPDKILTVSMGNLSIPEVNLLENVLSICYALLHVEPVALSPDVVIPLIGNDASNLKGEDFIACKLNRVVAQESSGSAHSVSHLNSDALAVSVHPIDEVSARVVVPSILTPVTPTVQLSGRLVEVLFNLISLEALVIHMGVNSQESVRMQIDWLECSSASSTEVDEIECFDQ</sequence>
<name>A0A2I0VFF5_9ASPA</name>
<evidence type="ECO:0000313" key="1">
    <source>
        <dbReference type="EMBL" id="PKU62103.1"/>
    </source>
</evidence>
<protein>
    <submittedName>
        <fullName evidence="1">Uncharacterized protein</fullName>
    </submittedName>
</protein>
<dbReference type="Proteomes" id="UP000233837">
    <property type="component" value="Unassembled WGS sequence"/>
</dbReference>
<organism evidence="1 2">
    <name type="scientific">Dendrobium catenatum</name>
    <dbReference type="NCBI Taxonomy" id="906689"/>
    <lineage>
        <taxon>Eukaryota</taxon>
        <taxon>Viridiplantae</taxon>
        <taxon>Streptophyta</taxon>
        <taxon>Embryophyta</taxon>
        <taxon>Tracheophyta</taxon>
        <taxon>Spermatophyta</taxon>
        <taxon>Magnoliopsida</taxon>
        <taxon>Liliopsida</taxon>
        <taxon>Asparagales</taxon>
        <taxon>Orchidaceae</taxon>
        <taxon>Epidendroideae</taxon>
        <taxon>Malaxideae</taxon>
        <taxon>Dendrobiinae</taxon>
        <taxon>Dendrobium</taxon>
    </lineage>
</organism>
<dbReference type="AlphaFoldDB" id="A0A2I0VFF5"/>
<dbReference type="EMBL" id="KZ503700">
    <property type="protein sequence ID" value="PKU62103.1"/>
    <property type="molecule type" value="Genomic_DNA"/>
</dbReference>
<keyword evidence="2" id="KW-1185">Reference proteome</keyword>
<gene>
    <name evidence="1" type="ORF">MA16_Dca017810</name>
</gene>